<feature type="domain" description="Myb/SANT-like" evidence="2">
    <location>
        <begin position="2"/>
        <end position="93"/>
    </location>
</feature>
<dbReference type="Pfam" id="PF12776">
    <property type="entry name" value="Myb_DNA-bind_3"/>
    <property type="match status" value="1"/>
</dbReference>
<proteinExistence type="predicted"/>
<evidence type="ECO:0000259" key="2">
    <source>
        <dbReference type="Pfam" id="PF12776"/>
    </source>
</evidence>
<dbReference type="AlphaFoldDB" id="A0A2T8IID4"/>
<dbReference type="Gramene" id="PVH37444">
    <property type="protein sequence ID" value="PVH37444"/>
    <property type="gene ID" value="PAHAL_5G005100"/>
</dbReference>
<gene>
    <name evidence="3" type="ORF">PAHAL_5G005100</name>
</gene>
<dbReference type="PANTHER" id="PTHR47127">
    <property type="entry name" value="10A19I.15"/>
    <property type="match status" value="1"/>
</dbReference>
<accession>A0A2T8IID4</accession>
<keyword evidence="1" id="KW-0812">Transmembrane</keyword>
<keyword evidence="1" id="KW-0472">Membrane</keyword>
<name>A0A2T8IID4_9POAL</name>
<sequence length="198" mass="22809">MRWTNAMSGFMLHRMCQLISNGVRTDRGFKEVHLNHVAKALQEFSGNEVTSTQVYNHLRKWRQRWVRVTKLRELSGTLWDEDTSMITLEEEHYKGHVKAHPKDADVLNKPIENYQQMQIIFGNGQATGKFAMGLVSRWDPHLTLLRAHLMWILMLVLLLVVLLRQPKHMLVMVLVVGHHLRLATRGGGACLVRGTLLS</sequence>
<reference evidence="3" key="1">
    <citation type="submission" date="2018-04" db="EMBL/GenBank/DDBJ databases">
        <title>WGS assembly of Panicum hallii.</title>
        <authorList>
            <person name="Lovell J."/>
            <person name="Jenkins J."/>
            <person name="Lowry D."/>
            <person name="Mamidi S."/>
            <person name="Sreedasyam A."/>
            <person name="Weng X."/>
            <person name="Barry K."/>
            <person name="Bonette J."/>
            <person name="Campitelli B."/>
            <person name="Daum C."/>
            <person name="Gordon S."/>
            <person name="Gould B."/>
            <person name="Lipzen A."/>
            <person name="Macqueen A."/>
            <person name="Palacio-Mejia J."/>
            <person name="Plott C."/>
            <person name="Shakirov E."/>
            <person name="Shu S."/>
            <person name="Yoshinaga Y."/>
            <person name="Zane M."/>
            <person name="Rokhsar D."/>
            <person name="Grimwood J."/>
            <person name="Schmutz J."/>
            <person name="Juenger T."/>
        </authorList>
    </citation>
    <scope>NUCLEOTIDE SEQUENCE [LARGE SCALE GENOMIC DNA]</scope>
    <source>
        <strain evidence="3">FIL2</strain>
    </source>
</reference>
<evidence type="ECO:0000313" key="3">
    <source>
        <dbReference type="EMBL" id="PVH37444.1"/>
    </source>
</evidence>
<organism evidence="3">
    <name type="scientific">Panicum hallii</name>
    <dbReference type="NCBI Taxonomy" id="206008"/>
    <lineage>
        <taxon>Eukaryota</taxon>
        <taxon>Viridiplantae</taxon>
        <taxon>Streptophyta</taxon>
        <taxon>Embryophyta</taxon>
        <taxon>Tracheophyta</taxon>
        <taxon>Spermatophyta</taxon>
        <taxon>Magnoliopsida</taxon>
        <taxon>Liliopsida</taxon>
        <taxon>Poales</taxon>
        <taxon>Poaceae</taxon>
        <taxon>PACMAD clade</taxon>
        <taxon>Panicoideae</taxon>
        <taxon>Panicodae</taxon>
        <taxon>Paniceae</taxon>
        <taxon>Panicinae</taxon>
        <taxon>Panicum</taxon>
        <taxon>Panicum sect. Panicum</taxon>
    </lineage>
</organism>
<evidence type="ECO:0000256" key="1">
    <source>
        <dbReference type="SAM" id="Phobius"/>
    </source>
</evidence>
<keyword evidence="1" id="KW-1133">Transmembrane helix</keyword>
<dbReference type="EMBL" id="CM008050">
    <property type="protein sequence ID" value="PVH37444.1"/>
    <property type="molecule type" value="Genomic_DNA"/>
</dbReference>
<feature type="transmembrane region" description="Helical" evidence="1">
    <location>
        <begin position="144"/>
        <end position="163"/>
    </location>
</feature>
<dbReference type="InterPro" id="IPR024752">
    <property type="entry name" value="Myb/SANT-like_dom"/>
</dbReference>
<protein>
    <recommendedName>
        <fullName evidence="2">Myb/SANT-like domain-containing protein</fullName>
    </recommendedName>
</protein>
<dbReference type="Proteomes" id="UP000243499">
    <property type="component" value="Chromosome 5"/>
</dbReference>